<gene>
    <name evidence="5" type="ORF">SAMN05421833_13355</name>
</gene>
<evidence type="ECO:0000259" key="4">
    <source>
        <dbReference type="PROSITE" id="PS51118"/>
    </source>
</evidence>
<dbReference type="OrthoDB" id="9792527at2"/>
<keyword evidence="3" id="KW-0804">Transcription</keyword>
<dbReference type="EMBL" id="FTNI01000033">
    <property type="protein sequence ID" value="SIS16838.1"/>
    <property type="molecule type" value="Genomic_DNA"/>
</dbReference>
<dbReference type="STRING" id="58117.SAMN05421833_13355"/>
<dbReference type="GO" id="GO:0003677">
    <property type="term" value="F:DNA binding"/>
    <property type="evidence" value="ECO:0007669"/>
    <property type="project" value="UniProtKB-KW"/>
</dbReference>
<evidence type="ECO:0000313" key="6">
    <source>
        <dbReference type="Proteomes" id="UP000186096"/>
    </source>
</evidence>
<keyword evidence="2" id="KW-0238">DNA-binding</keyword>
<reference evidence="6" key="1">
    <citation type="submission" date="2017-01" db="EMBL/GenBank/DDBJ databases">
        <authorList>
            <person name="Varghese N."/>
            <person name="Submissions S."/>
        </authorList>
    </citation>
    <scope>NUCLEOTIDE SEQUENCE [LARGE SCALE GENOMIC DNA]</scope>
    <source>
        <strain evidence="6">ATCC 12950</strain>
    </source>
</reference>
<name>A0A1N7GWM9_9ACTN</name>
<dbReference type="PROSITE" id="PS51118">
    <property type="entry name" value="HTH_HXLR"/>
    <property type="match status" value="1"/>
</dbReference>
<keyword evidence="6" id="KW-1185">Reference proteome</keyword>
<dbReference type="AlphaFoldDB" id="A0A1N7GWM9"/>
<dbReference type="InterPro" id="IPR036390">
    <property type="entry name" value="WH_DNA-bd_sf"/>
</dbReference>
<evidence type="ECO:0000313" key="5">
    <source>
        <dbReference type="EMBL" id="SIS16838.1"/>
    </source>
</evidence>
<dbReference type="Proteomes" id="UP000186096">
    <property type="component" value="Unassembled WGS sequence"/>
</dbReference>
<organism evidence="5 6">
    <name type="scientific">Microbispora rosea</name>
    <dbReference type="NCBI Taxonomy" id="58117"/>
    <lineage>
        <taxon>Bacteria</taxon>
        <taxon>Bacillati</taxon>
        <taxon>Actinomycetota</taxon>
        <taxon>Actinomycetes</taxon>
        <taxon>Streptosporangiales</taxon>
        <taxon>Streptosporangiaceae</taxon>
        <taxon>Microbispora</taxon>
    </lineage>
</organism>
<dbReference type="SUPFAM" id="SSF55718">
    <property type="entry name" value="SCP-like"/>
    <property type="match status" value="1"/>
</dbReference>
<evidence type="ECO:0000256" key="1">
    <source>
        <dbReference type="ARBA" id="ARBA00023015"/>
    </source>
</evidence>
<evidence type="ECO:0000256" key="3">
    <source>
        <dbReference type="ARBA" id="ARBA00023163"/>
    </source>
</evidence>
<evidence type="ECO:0000256" key="2">
    <source>
        <dbReference type="ARBA" id="ARBA00023125"/>
    </source>
</evidence>
<accession>A0A1N7GWM9</accession>
<dbReference type="PANTHER" id="PTHR33204">
    <property type="entry name" value="TRANSCRIPTIONAL REGULATOR, MARR FAMILY"/>
    <property type="match status" value="1"/>
</dbReference>
<sequence>MRSYGQYCSVAKALDVVGDRWTLLIVRELLSRGPCRYTDLRSGLPGIATNLLADRLRELEAAGLVEREDAPPPIATTLFRLTERGAGLAPVIDALGRWGVPLMRDHRAEDAFRGQWLRLPVRMFLTDHEPDRPASSIQIHAGDQSVVIDADAGRVSLRLGADPDADATVTGSPPRILALLSGGLGLADAEEQGLRVAGSREAVLRVLPRTGNAIGDSAPAEGNVS</sequence>
<dbReference type="PANTHER" id="PTHR33204:SF18">
    <property type="entry name" value="TRANSCRIPTIONAL REGULATORY PROTEIN"/>
    <property type="match status" value="1"/>
</dbReference>
<dbReference type="InterPro" id="IPR002577">
    <property type="entry name" value="HTH_HxlR"/>
</dbReference>
<dbReference type="InterPro" id="IPR036388">
    <property type="entry name" value="WH-like_DNA-bd_sf"/>
</dbReference>
<dbReference type="Pfam" id="PF01638">
    <property type="entry name" value="HxlR"/>
    <property type="match status" value="1"/>
</dbReference>
<proteinExistence type="predicted"/>
<keyword evidence="1" id="KW-0805">Transcription regulation</keyword>
<dbReference type="Gene3D" id="1.10.10.10">
    <property type="entry name" value="Winged helix-like DNA-binding domain superfamily/Winged helix DNA-binding domain"/>
    <property type="match status" value="1"/>
</dbReference>
<dbReference type="SUPFAM" id="SSF46785">
    <property type="entry name" value="Winged helix' DNA-binding domain"/>
    <property type="match status" value="1"/>
</dbReference>
<protein>
    <submittedName>
        <fullName evidence="5">Transcriptional regulator, HxlR family</fullName>
    </submittedName>
</protein>
<dbReference type="RefSeq" id="WP_076441334.1">
    <property type="nucleotide sequence ID" value="NZ_FTNI01000033.1"/>
</dbReference>
<feature type="domain" description="HTH hxlR-type" evidence="4">
    <location>
        <begin position="8"/>
        <end position="107"/>
    </location>
</feature>
<dbReference type="InterPro" id="IPR036527">
    <property type="entry name" value="SCP2_sterol-bd_dom_sf"/>
</dbReference>